<sequence>MNYFIACNDADAAKFGASNFIDGDTAQVVKITQAYYTQNDKGTQTLHLSLISSEKQTGDVAIHFANGQGERLIGYNLINAILKVTGTAGITQAQGTYSAYDFNAGGTVNKQGMVAPELVGKFFGAIFSKNYRINDKGEEKYSINLFGVYHAQTQQWAKQMINGEQALPGQIDQMLERAKAESEKSRANPYGKRQTQQVSNQQNSQVRQHPQSHVQPYSPPVQYGKNVSDDDMPF</sequence>
<dbReference type="EMBL" id="CP034662">
    <property type="protein sequence ID" value="AZQ93662.1"/>
    <property type="molecule type" value="Genomic_DNA"/>
</dbReference>
<evidence type="ECO:0000313" key="2">
    <source>
        <dbReference type="EMBL" id="AZQ92775.1"/>
    </source>
</evidence>
<evidence type="ECO:0000256" key="1">
    <source>
        <dbReference type="SAM" id="MobiDB-lite"/>
    </source>
</evidence>
<organism evidence="3 4">
    <name type="scientific">Moraxella catarrhalis</name>
    <name type="common">Branhamella catarrhalis</name>
    <dbReference type="NCBI Taxonomy" id="480"/>
    <lineage>
        <taxon>Bacteria</taxon>
        <taxon>Pseudomonadati</taxon>
        <taxon>Pseudomonadota</taxon>
        <taxon>Gammaproteobacteria</taxon>
        <taxon>Moraxellales</taxon>
        <taxon>Moraxellaceae</taxon>
        <taxon>Moraxella</taxon>
    </lineage>
</organism>
<name>A0A3Q9GI69_MORCA</name>
<accession>A0A3Q9GI69</accession>
<feature type="compositionally biased region" description="Low complexity" evidence="1">
    <location>
        <begin position="193"/>
        <end position="208"/>
    </location>
</feature>
<evidence type="ECO:0000313" key="3">
    <source>
        <dbReference type="EMBL" id="AZQ93662.1"/>
    </source>
</evidence>
<dbReference type="EMBL" id="CP034662">
    <property type="protein sequence ID" value="AZQ92775.1"/>
    <property type="molecule type" value="Genomic_DNA"/>
</dbReference>
<feature type="compositionally biased region" description="Basic and acidic residues" evidence="1">
    <location>
        <begin position="176"/>
        <end position="186"/>
    </location>
</feature>
<dbReference type="RefSeq" id="WP_126705126.1">
    <property type="nucleotide sequence ID" value="NZ_CP034662.1"/>
</dbReference>
<evidence type="ECO:0008006" key="5">
    <source>
        <dbReference type="Google" id="ProtNLM"/>
    </source>
</evidence>
<reference evidence="3 4" key="1">
    <citation type="submission" date="2018-12" db="EMBL/GenBank/DDBJ databases">
        <title>Persistence of Moraxella catarrhalis in Chronic Obstructive Pulmonary Disease and Regulation of the Hag/MID Adhesin.</title>
        <authorList>
            <person name="Murphy T."/>
            <person name="Zhao X."/>
            <person name="Vyas G."/>
            <person name="Aluvathingal J."/>
            <person name="Nadendla S."/>
            <person name="Tallon L."/>
            <person name="Tettelin H."/>
        </authorList>
    </citation>
    <scope>NUCLEOTIDE SEQUENCE [LARGE SCALE GENOMIC DNA]</scope>
    <source>
        <strain evidence="3 4">46P58B1</strain>
    </source>
</reference>
<feature type="region of interest" description="Disordered" evidence="1">
    <location>
        <begin position="176"/>
        <end position="234"/>
    </location>
</feature>
<protein>
    <recommendedName>
        <fullName evidence="5">DUF669 domain-containing protein</fullName>
    </recommendedName>
</protein>
<evidence type="ECO:0000313" key="4">
    <source>
        <dbReference type="Proteomes" id="UP000280228"/>
    </source>
</evidence>
<gene>
    <name evidence="2" type="ORF">EJK53_1578</name>
    <name evidence="3" type="ORF">EJK53_1652</name>
</gene>
<dbReference type="AlphaFoldDB" id="A0A3Q9GI69"/>
<dbReference type="Proteomes" id="UP000280228">
    <property type="component" value="Chromosome"/>
</dbReference>
<proteinExistence type="predicted"/>